<accession>A0A4Q0M3T5</accession>
<dbReference type="PANTHER" id="PTHR30026:SF20">
    <property type="entry name" value="OUTER MEMBRANE PROTEIN TOLC"/>
    <property type="match status" value="1"/>
</dbReference>
<dbReference type="EMBL" id="RXOC01000017">
    <property type="protein sequence ID" value="RXF67525.1"/>
    <property type="molecule type" value="Genomic_DNA"/>
</dbReference>
<dbReference type="GO" id="GO:0015288">
    <property type="term" value="F:porin activity"/>
    <property type="evidence" value="ECO:0007669"/>
    <property type="project" value="TreeGrafter"/>
</dbReference>
<comment type="subcellular location">
    <subcellularLocation>
        <location evidence="1">Cell outer membrane</location>
    </subcellularLocation>
</comment>
<dbReference type="GO" id="GO:0015562">
    <property type="term" value="F:efflux transmembrane transporter activity"/>
    <property type="evidence" value="ECO:0007669"/>
    <property type="project" value="InterPro"/>
</dbReference>
<evidence type="ECO:0000256" key="2">
    <source>
        <dbReference type="ARBA" id="ARBA00007613"/>
    </source>
</evidence>
<dbReference type="InterPro" id="IPR003423">
    <property type="entry name" value="OMP_efflux"/>
</dbReference>
<dbReference type="AlphaFoldDB" id="A0A4Q0M3T5"/>
<evidence type="ECO:0000256" key="1">
    <source>
        <dbReference type="ARBA" id="ARBA00004442"/>
    </source>
</evidence>
<keyword evidence="4" id="KW-1134">Transmembrane beta strand</keyword>
<evidence type="ECO:0000256" key="3">
    <source>
        <dbReference type="ARBA" id="ARBA00022448"/>
    </source>
</evidence>
<reference evidence="8 9" key="1">
    <citation type="submission" date="2018-12" db="EMBL/GenBank/DDBJ databases">
        <title>The Draft Genome Sequence of the Soil Bacterium Pedobacter tournemirensis R1.</title>
        <authorList>
            <person name="He J."/>
        </authorList>
    </citation>
    <scope>NUCLEOTIDE SEQUENCE [LARGE SCALE GENOMIC DNA]</scope>
    <source>
        <strain evidence="8 9">R1</strain>
    </source>
</reference>
<comment type="caution">
    <text evidence="8">The sequence shown here is derived from an EMBL/GenBank/DDBJ whole genome shotgun (WGS) entry which is preliminary data.</text>
</comment>
<gene>
    <name evidence="8" type="ORF">EKH83_19140</name>
</gene>
<sequence>MFAGTAYSQEVLSVEQVLNAIQENHPALKAYQARAEGQDARVQGAKAWTAPMIGAGTFMTPYPGTELMPDADKGSFMVSVEQDIPNPSKTRAKGEYLAAQSDITKAERLVLYNELRFQARELYYDLVVAYRKIRLQKENQQIMKNMKKLAEIRYPYNQGSLDQVFKAEGRTYESENMILMTESEIRSKKIALNALMNRPSDTAFEPDTALQLQFNLTTTSDSAYFASSRSDIAQMDRSIRAMQLNIEQMRKEARPDFRIKFDHMKNYSGMMPAQFTAMAMISVPIAPWSSGMYKSEVKSMNFEIEAMKQQRSSMLTEMTGMTKAMETELMTMQKQLINYEKKILPALSKSLNVAMLSYQENKLDLGAVIEAWEAKNMVQMNYLDQLQKYYQMIAAYEKSIEK</sequence>
<dbReference type="Pfam" id="PF02321">
    <property type="entry name" value="OEP"/>
    <property type="match status" value="1"/>
</dbReference>
<evidence type="ECO:0000313" key="9">
    <source>
        <dbReference type="Proteomes" id="UP000290848"/>
    </source>
</evidence>
<comment type="similarity">
    <text evidence="2">Belongs to the outer membrane factor (OMF) (TC 1.B.17) family.</text>
</comment>
<keyword evidence="3" id="KW-0813">Transport</keyword>
<dbReference type="Proteomes" id="UP000290848">
    <property type="component" value="Unassembled WGS sequence"/>
</dbReference>
<evidence type="ECO:0008006" key="10">
    <source>
        <dbReference type="Google" id="ProtNLM"/>
    </source>
</evidence>
<organism evidence="8 9">
    <name type="scientific">Arcticibacter tournemirensis</name>
    <dbReference type="NCBI Taxonomy" id="699437"/>
    <lineage>
        <taxon>Bacteria</taxon>
        <taxon>Pseudomonadati</taxon>
        <taxon>Bacteroidota</taxon>
        <taxon>Sphingobacteriia</taxon>
        <taxon>Sphingobacteriales</taxon>
        <taxon>Sphingobacteriaceae</taxon>
        <taxon>Arcticibacter</taxon>
    </lineage>
</organism>
<keyword evidence="5" id="KW-0812">Transmembrane</keyword>
<proteinExistence type="inferred from homology"/>
<dbReference type="SUPFAM" id="SSF56954">
    <property type="entry name" value="Outer membrane efflux proteins (OEP)"/>
    <property type="match status" value="1"/>
</dbReference>
<keyword evidence="6" id="KW-0472">Membrane</keyword>
<evidence type="ECO:0000256" key="4">
    <source>
        <dbReference type="ARBA" id="ARBA00022452"/>
    </source>
</evidence>
<evidence type="ECO:0000256" key="6">
    <source>
        <dbReference type="ARBA" id="ARBA00023136"/>
    </source>
</evidence>
<evidence type="ECO:0000256" key="7">
    <source>
        <dbReference type="ARBA" id="ARBA00023237"/>
    </source>
</evidence>
<protein>
    <recommendedName>
        <fullName evidence="10">TolC family protein</fullName>
    </recommendedName>
</protein>
<dbReference type="GO" id="GO:0009279">
    <property type="term" value="C:cell outer membrane"/>
    <property type="evidence" value="ECO:0007669"/>
    <property type="project" value="UniProtKB-SubCell"/>
</dbReference>
<dbReference type="InterPro" id="IPR051906">
    <property type="entry name" value="TolC-like"/>
</dbReference>
<dbReference type="PANTHER" id="PTHR30026">
    <property type="entry name" value="OUTER MEMBRANE PROTEIN TOLC"/>
    <property type="match status" value="1"/>
</dbReference>
<dbReference type="Gene3D" id="1.20.1600.10">
    <property type="entry name" value="Outer membrane efflux proteins (OEP)"/>
    <property type="match status" value="1"/>
</dbReference>
<name>A0A4Q0M3T5_9SPHI</name>
<evidence type="ECO:0000313" key="8">
    <source>
        <dbReference type="EMBL" id="RXF67525.1"/>
    </source>
</evidence>
<dbReference type="GO" id="GO:1990281">
    <property type="term" value="C:efflux pump complex"/>
    <property type="evidence" value="ECO:0007669"/>
    <property type="project" value="TreeGrafter"/>
</dbReference>
<evidence type="ECO:0000256" key="5">
    <source>
        <dbReference type="ARBA" id="ARBA00022692"/>
    </source>
</evidence>
<keyword evidence="7" id="KW-0998">Cell outer membrane</keyword>